<dbReference type="AlphaFoldDB" id="A0A4R7F020"/>
<evidence type="ECO:0008006" key="3">
    <source>
        <dbReference type="Google" id="ProtNLM"/>
    </source>
</evidence>
<dbReference type="Proteomes" id="UP000295215">
    <property type="component" value="Unassembled WGS sequence"/>
</dbReference>
<dbReference type="EMBL" id="SOAG01000015">
    <property type="protein sequence ID" value="TDS57530.1"/>
    <property type="molecule type" value="Genomic_DNA"/>
</dbReference>
<evidence type="ECO:0000313" key="1">
    <source>
        <dbReference type="EMBL" id="TDS57530.1"/>
    </source>
</evidence>
<proteinExistence type="predicted"/>
<comment type="caution">
    <text evidence="1">The sequence shown here is derived from an EMBL/GenBank/DDBJ whole genome shotgun (WGS) entry which is preliminary data.</text>
</comment>
<name>A0A4R7F020_9FLAO</name>
<dbReference type="RefSeq" id="WP_133712708.1">
    <property type="nucleotide sequence ID" value="NZ_SOAG01000015.1"/>
</dbReference>
<keyword evidence="2" id="KW-1185">Reference proteome</keyword>
<gene>
    <name evidence="1" type="ORF">C8P70_11529</name>
</gene>
<accession>A0A4R7F020</accession>
<reference evidence="1 2" key="1">
    <citation type="submission" date="2019-03" db="EMBL/GenBank/DDBJ databases">
        <title>Genomic Encyclopedia of Archaeal and Bacterial Type Strains, Phase II (KMG-II): from individual species to whole genera.</title>
        <authorList>
            <person name="Goeker M."/>
        </authorList>
    </citation>
    <scope>NUCLEOTIDE SEQUENCE [LARGE SCALE GENOMIC DNA]</scope>
    <source>
        <strain evidence="1 2">DSM 28213</strain>
    </source>
</reference>
<sequence>MFHFFPVLKHTFSFSEIETYKIINYGFVDGWGIRFTMKYRTVYNIKGNKGLFIKLKNGKTFVIGTQKPKEINHILGQT</sequence>
<protein>
    <recommendedName>
        <fullName evidence="3">PH (Pleckstrin Homology) domain-containing protein</fullName>
    </recommendedName>
</protein>
<evidence type="ECO:0000313" key="2">
    <source>
        <dbReference type="Proteomes" id="UP000295215"/>
    </source>
</evidence>
<organism evidence="1 2">
    <name type="scientific">Myroides indicus</name>
    <dbReference type="NCBI Taxonomy" id="1323422"/>
    <lineage>
        <taxon>Bacteria</taxon>
        <taxon>Pseudomonadati</taxon>
        <taxon>Bacteroidota</taxon>
        <taxon>Flavobacteriia</taxon>
        <taxon>Flavobacteriales</taxon>
        <taxon>Flavobacteriaceae</taxon>
        <taxon>Myroides</taxon>
    </lineage>
</organism>
<dbReference type="OrthoDB" id="582675at2"/>